<gene>
    <name evidence="1" type="ORF">EVOR1521_LOCUS22681</name>
</gene>
<dbReference type="AlphaFoldDB" id="A0AA36J4R7"/>
<sequence length="291" mass="33651">MKKPAAKAVLKKAKAKATATNVSWMKLVPDLHFDKEHQFDWDRVHFRGHDAYGGGKDGTGDEDLWMKADLHFGSFQMPQKCTKSKKKRSKPSKSVYWKLKPNEGVEFQECGLSVKAMKLKKALKELDSFVKIKPQDLDQRCRYSILDLRKSLEQSTRLCGEFGATASQIKSDLDTEKHRMCTVMLQRSYNEQRSGYIWGEENPKQQVEDLQAQQRKAKDPQEHVSIRRKIKELKEDWRTDCSNSCFRRHDVFCLYLAKPNAKKAFARVTCSIKIFRECSVVDPFTGKLTCC</sequence>
<reference evidence="1" key="1">
    <citation type="submission" date="2023-08" db="EMBL/GenBank/DDBJ databases">
        <authorList>
            <person name="Chen Y."/>
            <person name="Shah S."/>
            <person name="Dougan E. K."/>
            <person name="Thang M."/>
            <person name="Chan C."/>
        </authorList>
    </citation>
    <scope>NUCLEOTIDE SEQUENCE</scope>
</reference>
<organism evidence="1 2">
    <name type="scientific">Effrenium voratum</name>
    <dbReference type="NCBI Taxonomy" id="2562239"/>
    <lineage>
        <taxon>Eukaryota</taxon>
        <taxon>Sar</taxon>
        <taxon>Alveolata</taxon>
        <taxon>Dinophyceae</taxon>
        <taxon>Suessiales</taxon>
        <taxon>Symbiodiniaceae</taxon>
        <taxon>Effrenium</taxon>
    </lineage>
</organism>
<name>A0AA36J4R7_9DINO</name>
<protein>
    <submittedName>
        <fullName evidence="1">Uncharacterized protein</fullName>
    </submittedName>
</protein>
<dbReference type="EMBL" id="CAUJNA010003323">
    <property type="protein sequence ID" value="CAJ1399074.1"/>
    <property type="molecule type" value="Genomic_DNA"/>
</dbReference>
<proteinExistence type="predicted"/>
<keyword evidence="2" id="KW-1185">Reference proteome</keyword>
<evidence type="ECO:0000313" key="1">
    <source>
        <dbReference type="EMBL" id="CAJ1399074.1"/>
    </source>
</evidence>
<comment type="caution">
    <text evidence="1">The sequence shown here is derived from an EMBL/GenBank/DDBJ whole genome shotgun (WGS) entry which is preliminary data.</text>
</comment>
<dbReference type="Proteomes" id="UP001178507">
    <property type="component" value="Unassembled WGS sequence"/>
</dbReference>
<evidence type="ECO:0000313" key="2">
    <source>
        <dbReference type="Proteomes" id="UP001178507"/>
    </source>
</evidence>
<accession>A0AA36J4R7</accession>